<dbReference type="InterPro" id="IPR050888">
    <property type="entry name" value="ZnF_C2H2-type_TF"/>
</dbReference>
<name>A0A1Q5TD68_9EURO</name>
<dbReference type="PROSITE" id="PS50157">
    <property type="entry name" value="ZINC_FINGER_C2H2_2"/>
    <property type="match status" value="2"/>
</dbReference>
<keyword evidence="5" id="KW-0862">Zinc</keyword>
<feature type="domain" description="C2H2-type" evidence="9">
    <location>
        <begin position="145"/>
        <end position="175"/>
    </location>
</feature>
<keyword evidence="6" id="KW-0539">Nucleus</keyword>
<evidence type="ECO:0000256" key="2">
    <source>
        <dbReference type="ARBA" id="ARBA00022723"/>
    </source>
</evidence>
<evidence type="ECO:0000259" key="9">
    <source>
        <dbReference type="PROSITE" id="PS50157"/>
    </source>
</evidence>
<proteinExistence type="predicted"/>
<dbReference type="PROSITE" id="PS00028">
    <property type="entry name" value="ZINC_FINGER_C2H2_1"/>
    <property type="match status" value="2"/>
</dbReference>
<keyword evidence="11" id="KW-1185">Reference proteome</keyword>
<evidence type="ECO:0000256" key="3">
    <source>
        <dbReference type="ARBA" id="ARBA00022737"/>
    </source>
</evidence>
<dbReference type="InterPro" id="IPR013087">
    <property type="entry name" value="Znf_C2H2_type"/>
</dbReference>
<dbReference type="EMBL" id="MNBE01000673">
    <property type="protein sequence ID" value="OKO98168.1"/>
    <property type="molecule type" value="Genomic_DNA"/>
</dbReference>
<keyword evidence="2" id="KW-0479">Metal-binding</keyword>
<organism evidence="10 11">
    <name type="scientific">Penicillium subrubescens</name>
    <dbReference type="NCBI Taxonomy" id="1316194"/>
    <lineage>
        <taxon>Eukaryota</taxon>
        <taxon>Fungi</taxon>
        <taxon>Dikarya</taxon>
        <taxon>Ascomycota</taxon>
        <taxon>Pezizomycotina</taxon>
        <taxon>Eurotiomycetes</taxon>
        <taxon>Eurotiomycetidae</taxon>
        <taxon>Eurotiales</taxon>
        <taxon>Aspergillaceae</taxon>
        <taxon>Penicillium</taxon>
    </lineage>
</organism>
<evidence type="ECO:0000256" key="7">
    <source>
        <dbReference type="PROSITE-ProRule" id="PRU00042"/>
    </source>
</evidence>
<feature type="region of interest" description="Disordered" evidence="8">
    <location>
        <begin position="384"/>
        <end position="412"/>
    </location>
</feature>
<evidence type="ECO:0000256" key="1">
    <source>
        <dbReference type="ARBA" id="ARBA00004123"/>
    </source>
</evidence>
<reference evidence="10 11" key="1">
    <citation type="submission" date="2016-10" db="EMBL/GenBank/DDBJ databases">
        <title>Genome sequence of the ascomycete fungus Penicillium subrubescens.</title>
        <authorList>
            <person name="De Vries R.P."/>
            <person name="Peng M."/>
            <person name="Dilokpimol A."/>
            <person name="Hilden K."/>
            <person name="Makela M.R."/>
            <person name="Grigoriev I."/>
            <person name="Riley R."/>
            <person name="Granchi Z."/>
        </authorList>
    </citation>
    <scope>NUCLEOTIDE SEQUENCE [LARGE SCALE GENOMIC DNA]</scope>
    <source>
        <strain evidence="10 11">CBS 132785</strain>
    </source>
</reference>
<feature type="domain" description="C2H2-type" evidence="9">
    <location>
        <begin position="104"/>
        <end position="131"/>
    </location>
</feature>
<protein>
    <recommendedName>
        <fullName evidence="9">C2H2-type domain-containing protein</fullName>
    </recommendedName>
</protein>
<dbReference type="AlphaFoldDB" id="A0A1Q5TD68"/>
<dbReference type="Pfam" id="PF00096">
    <property type="entry name" value="zf-C2H2"/>
    <property type="match status" value="1"/>
</dbReference>
<dbReference type="Gene3D" id="3.30.160.60">
    <property type="entry name" value="Classic Zinc Finger"/>
    <property type="match status" value="1"/>
</dbReference>
<dbReference type="GO" id="GO:0005634">
    <property type="term" value="C:nucleus"/>
    <property type="evidence" value="ECO:0007669"/>
    <property type="project" value="UniProtKB-SubCell"/>
</dbReference>
<evidence type="ECO:0000256" key="4">
    <source>
        <dbReference type="ARBA" id="ARBA00022771"/>
    </source>
</evidence>
<dbReference type="SMART" id="SM00355">
    <property type="entry name" value="ZnF_C2H2"/>
    <property type="match status" value="3"/>
</dbReference>
<dbReference type="GO" id="GO:0008270">
    <property type="term" value="F:zinc ion binding"/>
    <property type="evidence" value="ECO:0007669"/>
    <property type="project" value="UniProtKB-KW"/>
</dbReference>
<comment type="caution">
    <text evidence="10">The sequence shown here is derived from an EMBL/GenBank/DDBJ whole genome shotgun (WGS) entry which is preliminary data.</text>
</comment>
<evidence type="ECO:0000256" key="8">
    <source>
        <dbReference type="SAM" id="MobiDB-lite"/>
    </source>
</evidence>
<keyword evidence="4 7" id="KW-0863">Zinc-finger</keyword>
<gene>
    <name evidence="10" type="ORF">PENSUB_9266</name>
</gene>
<comment type="subcellular location">
    <subcellularLocation>
        <location evidence="1">Nucleus</location>
    </subcellularLocation>
</comment>
<evidence type="ECO:0000313" key="10">
    <source>
        <dbReference type="EMBL" id="OKO98168.1"/>
    </source>
</evidence>
<dbReference type="PANTHER" id="PTHR24406">
    <property type="entry name" value="TRANSCRIPTIONAL REPRESSOR CTCFL-RELATED"/>
    <property type="match status" value="1"/>
</dbReference>
<sequence length="445" mass="49679">MCPREFPDIVAFNGHRIHVHGHNAGSIVPTTREIWPVKRTTWKRLPNPTCSLQRVYLCTQCNDGKRFASHASWKKHRRNAHKDCDSKFRLVKIITTDEYQDGEYECLSCGSEFSHYDHFREHHRKHHPSMPLENGVRVYRPDFKFQCPEGGCGWTFRRHASYEYHMGKFHVGTPLSEAAYLQFSPGMPNDPIETMAMDNSRDDGIEASLSSPLSSAIEMKEDAPADVDLYAIPQHSAQAETTNQGSIVIGSSPPRNLRTVKSEVISIDSSPPRPSQIRLNESEVILLNSSPPPRPRDRLDESEVIILGSSPPRPPTRRPQGRTTQLEVIPIESSPPPPLPAYGFASSGTAVSEAPEAAGPTEVAETGTGDVDIVEVRGRDSHVQAQPSNRVAVTPPRPPSEAACLTSPQPRERYNHPVYARLPNGENYPIVTPHAGLKPYFRRKF</sequence>
<accession>A0A1Q5TD68</accession>
<keyword evidence="3" id="KW-0677">Repeat</keyword>
<dbReference type="Proteomes" id="UP000186955">
    <property type="component" value="Unassembled WGS sequence"/>
</dbReference>
<evidence type="ECO:0000256" key="5">
    <source>
        <dbReference type="ARBA" id="ARBA00022833"/>
    </source>
</evidence>
<evidence type="ECO:0000256" key="6">
    <source>
        <dbReference type="ARBA" id="ARBA00023242"/>
    </source>
</evidence>
<evidence type="ECO:0000313" key="11">
    <source>
        <dbReference type="Proteomes" id="UP000186955"/>
    </source>
</evidence>